<keyword evidence="3" id="KW-1185">Reference proteome</keyword>
<feature type="region of interest" description="Disordered" evidence="1">
    <location>
        <begin position="765"/>
        <end position="834"/>
    </location>
</feature>
<feature type="compositionally biased region" description="Basic and acidic residues" evidence="1">
    <location>
        <begin position="776"/>
        <end position="799"/>
    </location>
</feature>
<feature type="compositionally biased region" description="Polar residues" evidence="1">
    <location>
        <begin position="403"/>
        <end position="425"/>
    </location>
</feature>
<feature type="compositionally biased region" description="Basic and acidic residues" evidence="1">
    <location>
        <begin position="135"/>
        <end position="155"/>
    </location>
</feature>
<gene>
    <name evidence="2" type="ORF">BJ878DRAFT_414479</name>
</gene>
<evidence type="ECO:0000313" key="2">
    <source>
        <dbReference type="EMBL" id="KAG9247617.1"/>
    </source>
</evidence>
<feature type="compositionally biased region" description="Polar residues" evidence="1">
    <location>
        <begin position="18"/>
        <end position="38"/>
    </location>
</feature>
<accession>A0A9P8CI66</accession>
<feature type="compositionally biased region" description="Polar residues" evidence="1">
    <location>
        <begin position="156"/>
        <end position="178"/>
    </location>
</feature>
<dbReference type="Proteomes" id="UP000887226">
    <property type="component" value="Unassembled WGS sequence"/>
</dbReference>
<feature type="compositionally biased region" description="Basic and acidic residues" evidence="1">
    <location>
        <begin position="825"/>
        <end position="834"/>
    </location>
</feature>
<proteinExistence type="predicted"/>
<feature type="compositionally biased region" description="Low complexity" evidence="1">
    <location>
        <begin position="39"/>
        <end position="51"/>
    </location>
</feature>
<name>A0A9P8CI66_9HELO</name>
<feature type="compositionally biased region" description="Polar residues" evidence="1">
    <location>
        <begin position="193"/>
        <end position="206"/>
    </location>
</feature>
<feature type="region of interest" description="Disordered" evidence="1">
    <location>
        <begin position="1"/>
        <end position="240"/>
    </location>
</feature>
<evidence type="ECO:0000313" key="3">
    <source>
        <dbReference type="Proteomes" id="UP000887226"/>
    </source>
</evidence>
<organism evidence="2 3">
    <name type="scientific">Calycina marina</name>
    <dbReference type="NCBI Taxonomy" id="1763456"/>
    <lineage>
        <taxon>Eukaryota</taxon>
        <taxon>Fungi</taxon>
        <taxon>Dikarya</taxon>
        <taxon>Ascomycota</taxon>
        <taxon>Pezizomycotina</taxon>
        <taxon>Leotiomycetes</taxon>
        <taxon>Helotiales</taxon>
        <taxon>Pezizellaceae</taxon>
        <taxon>Calycina</taxon>
    </lineage>
</organism>
<sequence length="860" mass="94911">MPLGFHRKDNRSKPALNDPSTSSTPQSEFASATDETTPSQSQSQGQYSQNSAPLSNPITPTQEYGAGVQVTRDHGSYQQQQHTVPARSQSTRHNNSPYSPQGPYQAANSVDDLRQQVQQQEHQSHQRQPPVQKAPVEHRKSRNFFDRMRPSRQPEQKPTTTTTSHPQAAAAYNNTTGLSRRPSKRQETLPALRTQQRNSLETQQRLDWQATHAADSRSTLPSPQEAAEDNSGLDPYLKKAPEQDFPQTSIAELGTYQTTVPNSDPLHIPKTDEARQHNSQAHSLHNSLGLVQQQPQFELPPQHRYHQPTYQQQLGTNPDSLGLLHNPYQQRNQNPETVSQISYESPIDQGREEQTRPVSQQSNNGLSGGNTPVRQDYPNRTTSKGPPPRPLSQYNPIMAPQPTGASQSGRRNETKQTLQGGQAPSDSRAEAALPGYQPRGFPSGGNSTPTAGPGQSPIPPVVGTNPQGPNYRGGPPQREPTIYSGGGGDQGRSTPPPNAPQERDGEMYKELLQKYKKVKGLYFDKTAQVEQLQNTLANQRLSQSRTSLDDSEYMTRFQRLDGATTNLAFNIRKEWRNIPVWLTPYVNQDALKIGKQEMTAVGRACISRFLIDEIFNRSFHPCLDVELSTHLKTIEQNIRWFSPALNNTEEVDALTAKVVSWRLATLEGLKDVLFSPESEACRREFASVATSNLTAILINYLGEPAPPGIQESAHMIVELAVGVAANLPLESRDISIIYPMPGDLFQPDIMRVETGVPLLENAMDAGSEADAASTESGDRDEPSKEGEKDTNKLRKEKPAKGMLQAMMGGGQPAQKSKPAQVSQEPEAKKVDAPQKVRFAGFVGVEVRGRQVLGKAPVWTV</sequence>
<feature type="compositionally biased region" description="Basic and acidic residues" evidence="1">
    <location>
        <begin position="267"/>
        <end position="276"/>
    </location>
</feature>
<feature type="compositionally biased region" description="Polar residues" evidence="1">
    <location>
        <begin position="356"/>
        <end position="384"/>
    </location>
</feature>
<protein>
    <submittedName>
        <fullName evidence="2">Uncharacterized protein</fullName>
    </submittedName>
</protein>
<dbReference type="EMBL" id="MU253767">
    <property type="protein sequence ID" value="KAG9247617.1"/>
    <property type="molecule type" value="Genomic_DNA"/>
</dbReference>
<evidence type="ECO:0000256" key="1">
    <source>
        <dbReference type="SAM" id="MobiDB-lite"/>
    </source>
</evidence>
<feature type="compositionally biased region" description="Polar residues" evidence="1">
    <location>
        <begin position="813"/>
        <end position="823"/>
    </location>
</feature>
<reference evidence="2" key="1">
    <citation type="journal article" date="2021" name="IMA Fungus">
        <title>Genomic characterization of three marine fungi, including Emericellopsis atlantica sp. nov. with signatures of a generalist lifestyle and marine biomass degradation.</title>
        <authorList>
            <person name="Hagestad O.C."/>
            <person name="Hou L."/>
            <person name="Andersen J.H."/>
            <person name="Hansen E.H."/>
            <person name="Altermark B."/>
            <person name="Li C."/>
            <person name="Kuhnert E."/>
            <person name="Cox R.J."/>
            <person name="Crous P.W."/>
            <person name="Spatafora J.W."/>
            <person name="Lail K."/>
            <person name="Amirebrahimi M."/>
            <person name="Lipzen A."/>
            <person name="Pangilinan J."/>
            <person name="Andreopoulos W."/>
            <person name="Hayes R.D."/>
            <person name="Ng V."/>
            <person name="Grigoriev I.V."/>
            <person name="Jackson S.A."/>
            <person name="Sutton T.D.S."/>
            <person name="Dobson A.D.W."/>
            <person name="Rama T."/>
        </authorList>
    </citation>
    <scope>NUCLEOTIDE SEQUENCE</scope>
    <source>
        <strain evidence="2">TRa3180A</strain>
    </source>
</reference>
<feature type="region of interest" description="Disordered" evidence="1">
    <location>
        <begin position="258"/>
        <end position="283"/>
    </location>
</feature>
<dbReference type="OrthoDB" id="4155914at2759"/>
<feature type="compositionally biased region" description="Polar residues" evidence="1">
    <location>
        <begin position="52"/>
        <end position="62"/>
    </location>
</feature>
<comment type="caution">
    <text evidence="2">The sequence shown here is derived from an EMBL/GenBank/DDBJ whole genome shotgun (WGS) entry which is preliminary data.</text>
</comment>
<feature type="compositionally biased region" description="Polar residues" evidence="1">
    <location>
        <begin position="327"/>
        <end position="343"/>
    </location>
</feature>
<feature type="region of interest" description="Disordered" evidence="1">
    <location>
        <begin position="311"/>
        <end position="503"/>
    </location>
</feature>
<dbReference type="AlphaFoldDB" id="A0A9P8CI66"/>
<feature type="compositionally biased region" description="Polar residues" evidence="1">
    <location>
        <begin position="76"/>
        <end position="99"/>
    </location>
</feature>